<keyword evidence="5 7" id="KW-1133">Transmembrane helix</keyword>
<evidence type="ECO:0000256" key="5">
    <source>
        <dbReference type="ARBA" id="ARBA00022989"/>
    </source>
</evidence>
<evidence type="ECO:0000256" key="4">
    <source>
        <dbReference type="ARBA" id="ARBA00022692"/>
    </source>
</evidence>
<comment type="similarity">
    <text evidence="2">Belongs to the UPF0702 family.</text>
</comment>
<name>A0A3P5XNY2_9BACL</name>
<dbReference type="InterPro" id="IPR023090">
    <property type="entry name" value="UPF0702_alpha/beta_dom_sf"/>
</dbReference>
<evidence type="ECO:0000313" key="10">
    <source>
        <dbReference type="Proteomes" id="UP000270468"/>
    </source>
</evidence>
<feature type="transmembrane region" description="Helical" evidence="7">
    <location>
        <begin position="33"/>
        <end position="52"/>
    </location>
</feature>
<dbReference type="AlphaFoldDB" id="A0A3P5XNY2"/>
<feature type="transmembrane region" description="Helical" evidence="7">
    <location>
        <begin position="58"/>
        <end position="79"/>
    </location>
</feature>
<evidence type="ECO:0000256" key="1">
    <source>
        <dbReference type="ARBA" id="ARBA00004651"/>
    </source>
</evidence>
<comment type="subcellular location">
    <subcellularLocation>
        <location evidence="1">Cell membrane</location>
        <topology evidence="1">Multi-pass membrane protein</topology>
    </subcellularLocation>
</comment>
<feature type="transmembrane region" description="Helical" evidence="7">
    <location>
        <begin position="6"/>
        <end position="26"/>
    </location>
</feature>
<dbReference type="Proteomes" id="UP000270468">
    <property type="component" value="Unassembled WGS sequence"/>
</dbReference>
<gene>
    <name evidence="9" type="ORF">FILTAD_02796</name>
</gene>
<dbReference type="PANTHER" id="PTHR34582:SF6">
    <property type="entry name" value="UPF0702 TRANSMEMBRANE PROTEIN YCAP"/>
    <property type="match status" value="1"/>
</dbReference>
<dbReference type="OrthoDB" id="1682423at2"/>
<reference evidence="9 10" key="1">
    <citation type="submission" date="2018-11" db="EMBL/GenBank/DDBJ databases">
        <authorList>
            <person name="Criscuolo A."/>
        </authorList>
    </citation>
    <scope>NUCLEOTIDE SEQUENCE [LARGE SCALE GENOMIC DNA]</scope>
    <source>
        <strain evidence="9">ATB-66</strain>
    </source>
</reference>
<accession>A0A3P5XNY2</accession>
<dbReference type="RefSeq" id="WP_124071592.1">
    <property type="nucleotide sequence ID" value="NZ_CBCRXF010000002.1"/>
</dbReference>
<keyword evidence="3" id="KW-1003">Cell membrane</keyword>
<dbReference type="PANTHER" id="PTHR34582">
    <property type="entry name" value="UPF0702 TRANSMEMBRANE PROTEIN YCAP"/>
    <property type="match status" value="1"/>
</dbReference>
<proteinExistence type="inferred from homology"/>
<keyword evidence="10" id="KW-1185">Reference proteome</keyword>
<evidence type="ECO:0000313" key="9">
    <source>
        <dbReference type="EMBL" id="VDC32588.1"/>
    </source>
</evidence>
<evidence type="ECO:0000256" key="7">
    <source>
        <dbReference type="SAM" id="Phobius"/>
    </source>
</evidence>
<sequence>MEDLLIISFRTVFLYVFILVILRIMGKREVGELSVIDVVVFVIVAEVAAFALDDPDSKLLLSIVPILILLVIQVSSSYVSMKSKKFRDLVDGDPTVIIRHGEIIESEMRRQRYNLDDLFQQLREQQVGSINEVTFAYLEPSGNLSVFTYDGSQPVLSLVTDGVIQNRHLELIDKTVEWLEKSLKEKGVNDVKQVFYCSFEQGELHYQLKQDYR</sequence>
<feature type="domain" description="YetF C-terminal" evidence="8">
    <location>
        <begin position="81"/>
        <end position="199"/>
    </location>
</feature>
<dbReference type="EMBL" id="UXAV01000044">
    <property type="protein sequence ID" value="VDC32588.1"/>
    <property type="molecule type" value="Genomic_DNA"/>
</dbReference>
<dbReference type="Gene3D" id="3.30.240.20">
    <property type="entry name" value="bsu07140 like domains"/>
    <property type="match status" value="2"/>
</dbReference>
<organism evidence="9 10">
    <name type="scientific">Filibacter tadaridae</name>
    <dbReference type="NCBI Taxonomy" id="2483811"/>
    <lineage>
        <taxon>Bacteria</taxon>
        <taxon>Bacillati</taxon>
        <taxon>Bacillota</taxon>
        <taxon>Bacilli</taxon>
        <taxon>Bacillales</taxon>
        <taxon>Caryophanaceae</taxon>
        <taxon>Filibacter</taxon>
    </lineage>
</organism>
<dbReference type="InterPro" id="IPR007353">
    <property type="entry name" value="DUF421"/>
</dbReference>
<dbReference type="GO" id="GO:0005886">
    <property type="term" value="C:plasma membrane"/>
    <property type="evidence" value="ECO:0007669"/>
    <property type="project" value="UniProtKB-SubCell"/>
</dbReference>
<evidence type="ECO:0000256" key="3">
    <source>
        <dbReference type="ARBA" id="ARBA00022475"/>
    </source>
</evidence>
<evidence type="ECO:0000256" key="6">
    <source>
        <dbReference type="ARBA" id="ARBA00023136"/>
    </source>
</evidence>
<evidence type="ECO:0000256" key="2">
    <source>
        <dbReference type="ARBA" id="ARBA00006448"/>
    </source>
</evidence>
<evidence type="ECO:0000259" key="8">
    <source>
        <dbReference type="Pfam" id="PF04239"/>
    </source>
</evidence>
<keyword evidence="4 7" id="KW-0812">Transmembrane</keyword>
<protein>
    <recommendedName>
        <fullName evidence="8">YetF C-terminal domain-containing protein</fullName>
    </recommendedName>
</protein>
<keyword evidence="6 7" id="KW-0472">Membrane</keyword>
<dbReference type="Pfam" id="PF04239">
    <property type="entry name" value="DUF421"/>
    <property type="match status" value="1"/>
</dbReference>